<gene>
    <name evidence="2" type="ordered locus">Os08g0293400</name>
</gene>
<evidence type="ECO:0000313" key="3">
    <source>
        <dbReference type="Proteomes" id="UP000000763"/>
    </source>
</evidence>
<accession>A0A0P0XEH7</accession>
<dbReference type="KEGG" id="dosa:Os08g0293400"/>
<evidence type="ECO:0000256" key="1">
    <source>
        <dbReference type="SAM" id="MobiDB-lite"/>
    </source>
</evidence>
<proteinExistence type="predicted"/>
<organism evidence="2 3">
    <name type="scientific">Oryza sativa subsp. japonica</name>
    <name type="common">Rice</name>
    <dbReference type="NCBI Taxonomy" id="39947"/>
    <lineage>
        <taxon>Eukaryota</taxon>
        <taxon>Viridiplantae</taxon>
        <taxon>Streptophyta</taxon>
        <taxon>Embryophyta</taxon>
        <taxon>Tracheophyta</taxon>
        <taxon>Spermatophyta</taxon>
        <taxon>Magnoliopsida</taxon>
        <taxon>Liliopsida</taxon>
        <taxon>Poales</taxon>
        <taxon>Poaceae</taxon>
        <taxon>BOP clade</taxon>
        <taxon>Oryzoideae</taxon>
        <taxon>Oryzeae</taxon>
        <taxon>Oryzinae</taxon>
        <taxon>Oryza</taxon>
        <taxon>Oryza sativa</taxon>
    </lineage>
</organism>
<feature type="region of interest" description="Disordered" evidence="1">
    <location>
        <begin position="1"/>
        <end position="45"/>
    </location>
</feature>
<name>A0A0P0XEH7_ORYSJ</name>
<reference evidence="3" key="2">
    <citation type="journal article" date="2008" name="Nucleic Acids Res.">
        <title>The rice annotation project database (RAP-DB): 2008 update.</title>
        <authorList>
            <consortium name="The rice annotation project (RAP)"/>
        </authorList>
    </citation>
    <scope>GENOME REANNOTATION</scope>
    <source>
        <strain evidence="3">cv. Nipponbare</strain>
    </source>
</reference>
<feature type="compositionally biased region" description="Basic and acidic residues" evidence="1">
    <location>
        <begin position="28"/>
        <end position="45"/>
    </location>
</feature>
<reference evidence="2 3" key="1">
    <citation type="journal article" date="2005" name="Nature">
        <title>The map-based sequence of the rice genome.</title>
        <authorList>
            <consortium name="International rice genome sequencing project (IRGSP)"/>
            <person name="Matsumoto T."/>
            <person name="Wu J."/>
            <person name="Kanamori H."/>
            <person name="Katayose Y."/>
            <person name="Fujisawa M."/>
            <person name="Namiki N."/>
            <person name="Mizuno H."/>
            <person name="Yamamoto K."/>
            <person name="Antonio B.A."/>
            <person name="Baba T."/>
            <person name="Sakata K."/>
            <person name="Nagamura Y."/>
            <person name="Aoki H."/>
            <person name="Arikawa K."/>
            <person name="Arita K."/>
            <person name="Bito T."/>
            <person name="Chiden Y."/>
            <person name="Fujitsuka N."/>
            <person name="Fukunaka R."/>
            <person name="Hamada M."/>
            <person name="Harada C."/>
            <person name="Hayashi A."/>
            <person name="Hijishita S."/>
            <person name="Honda M."/>
            <person name="Hosokawa S."/>
            <person name="Ichikawa Y."/>
            <person name="Idonuma A."/>
            <person name="Iijima M."/>
            <person name="Ikeda M."/>
            <person name="Ikeno M."/>
            <person name="Ito K."/>
            <person name="Ito S."/>
            <person name="Ito T."/>
            <person name="Ito Y."/>
            <person name="Ito Y."/>
            <person name="Iwabuchi A."/>
            <person name="Kamiya K."/>
            <person name="Karasawa W."/>
            <person name="Kurita K."/>
            <person name="Katagiri S."/>
            <person name="Kikuta A."/>
            <person name="Kobayashi H."/>
            <person name="Kobayashi N."/>
            <person name="Machita K."/>
            <person name="Maehara T."/>
            <person name="Masukawa M."/>
            <person name="Mizubayashi T."/>
            <person name="Mukai Y."/>
            <person name="Nagasaki H."/>
            <person name="Nagata Y."/>
            <person name="Naito S."/>
            <person name="Nakashima M."/>
            <person name="Nakama Y."/>
            <person name="Nakamichi Y."/>
            <person name="Nakamura M."/>
            <person name="Meguro A."/>
            <person name="Negishi M."/>
            <person name="Ohta I."/>
            <person name="Ohta T."/>
            <person name="Okamoto M."/>
            <person name="Ono N."/>
            <person name="Saji S."/>
            <person name="Sakaguchi M."/>
            <person name="Sakai K."/>
            <person name="Shibata M."/>
            <person name="Shimokawa T."/>
            <person name="Song J."/>
            <person name="Takazaki Y."/>
            <person name="Terasawa K."/>
            <person name="Tsugane M."/>
            <person name="Tsuji K."/>
            <person name="Ueda S."/>
            <person name="Waki K."/>
            <person name="Yamagata H."/>
            <person name="Yamamoto M."/>
            <person name="Yamamoto S."/>
            <person name="Yamane H."/>
            <person name="Yoshiki S."/>
            <person name="Yoshihara R."/>
            <person name="Yukawa K."/>
            <person name="Zhong H."/>
            <person name="Yano M."/>
            <person name="Yuan Q."/>
            <person name="Ouyang S."/>
            <person name="Liu J."/>
            <person name="Jones K.M."/>
            <person name="Gansberger K."/>
            <person name="Moffat K."/>
            <person name="Hill J."/>
            <person name="Bera J."/>
            <person name="Fadrosh D."/>
            <person name="Jin S."/>
            <person name="Johri S."/>
            <person name="Kim M."/>
            <person name="Overton L."/>
            <person name="Reardon M."/>
            <person name="Tsitrin T."/>
            <person name="Vuong H."/>
            <person name="Weaver B."/>
            <person name="Ciecko A."/>
            <person name="Tallon L."/>
            <person name="Jackson J."/>
            <person name="Pai G."/>
            <person name="Aken S.V."/>
            <person name="Utterback T."/>
            <person name="Reidmuller S."/>
            <person name="Feldblyum T."/>
            <person name="Hsiao J."/>
            <person name="Zismann V."/>
            <person name="Iobst S."/>
            <person name="de Vazeille A.R."/>
            <person name="Buell C.R."/>
            <person name="Ying K."/>
            <person name="Li Y."/>
            <person name="Lu T."/>
            <person name="Huang Y."/>
            <person name="Zhao Q."/>
            <person name="Feng Q."/>
            <person name="Zhang L."/>
            <person name="Zhu J."/>
            <person name="Weng Q."/>
            <person name="Mu J."/>
            <person name="Lu Y."/>
            <person name="Fan D."/>
            <person name="Liu Y."/>
            <person name="Guan J."/>
            <person name="Zhang Y."/>
            <person name="Yu S."/>
            <person name="Liu X."/>
            <person name="Zhang Y."/>
            <person name="Hong G."/>
            <person name="Han B."/>
            <person name="Choisne N."/>
            <person name="Demange N."/>
            <person name="Orjeda G."/>
            <person name="Samain S."/>
            <person name="Cattolico L."/>
            <person name="Pelletier E."/>
            <person name="Couloux A."/>
            <person name="Segurens B."/>
            <person name="Wincker P."/>
            <person name="D'Hont A."/>
            <person name="Scarpelli C."/>
            <person name="Weissenbach J."/>
            <person name="Salanoubat M."/>
            <person name="Quetier F."/>
            <person name="Yu Y."/>
            <person name="Kim H.R."/>
            <person name="Rambo T."/>
            <person name="Currie J."/>
            <person name="Collura K."/>
            <person name="Luo M."/>
            <person name="Yang T."/>
            <person name="Ammiraju J.S.S."/>
            <person name="Engler F."/>
            <person name="Soderlund C."/>
            <person name="Wing R.A."/>
            <person name="Palmer L.E."/>
            <person name="de la Bastide M."/>
            <person name="Spiegel L."/>
            <person name="Nascimento L."/>
            <person name="Zutavern T."/>
            <person name="O'Shaughnessy A."/>
            <person name="Dike S."/>
            <person name="Dedhia N."/>
            <person name="Preston R."/>
            <person name="Balija V."/>
            <person name="McCombie W.R."/>
            <person name="Chow T."/>
            <person name="Chen H."/>
            <person name="Chung M."/>
            <person name="Chen C."/>
            <person name="Shaw J."/>
            <person name="Wu H."/>
            <person name="Hsiao K."/>
            <person name="Chao Y."/>
            <person name="Chu M."/>
            <person name="Cheng C."/>
            <person name="Hour A."/>
            <person name="Lee P."/>
            <person name="Lin S."/>
            <person name="Lin Y."/>
            <person name="Liou J."/>
            <person name="Liu S."/>
            <person name="Hsing Y."/>
            <person name="Raghuvanshi S."/>
            <person name="Mohanty A."/>
            <person name="Bharti A.K."/>
            <person name="Gaur A."/>
            <person name="Gupta V."/>
            <person name="Kumar D."/>
            <person name="Ravi V."/>
            <person name="Vij S."/>
            <person name="Kapur A."/>
            <person name="Khurana P."/>
            <person name="Khurana P."/>
            <person name="Khurana J.P."/>
            <person name="Tyagi A.K."/>
            <person name="Gaikwad K."/>
            <person name="Singh A."/>
            <person name="Dalal V."/>
            <person name="Srivastava S."/>
            <person name="Dixit A."/>
            <person name="Pal A.K."/>
            <person name="Ghazi I.A."/>
            <person name="Yadav M."/>
            <person name="Pandit A."/>
            <person name="Bhargava A."/>
            <person name="Sureshbabu K."/>
            <person name="Batra K."/>
            <person name="Sharma T.R."/>
            <person name="Mohapatra T."/>
            <person name="Singh N.K."/>
            <person name="Messing J."/>
            <person name="Nelson A.B."/>
            <person name="Fuks G."/>
            <person name="Kavchok S."/>
            <person name="Keizer G."/>
            <person name="Linton E."/>
            <person name="Llaca V."/>
            <person name="Song R."/>
            <person name="Tanyolac B."/>
            <person name="Young S."/>
            <person name="Ho-Il K."/>
            <person name="Hahn J.H."/>
            <person name="Sangsakoo G."/>
            <person name="Vanavichit A."/>
            <person name="de Mattos Luiz.A.T."/>
            <person name="Zimmer P.D."/>
            <person name="Malone G."/>
            <person name="Dellagostin O."/>
            <person name="de Oliveira A.C."/>
            <person name="Bevan M."/>
            <person name="Bancroft I."/>
            <person name="Minx P."/>
            <person name="Cordum H."/>
            <person name="Wilson R."/>
            <person name="Cheng Z."/>
            <person name="Jin W."/>
            <person name="Jiang J."/>
            <person name="Leong S.A."/>
            <person name="Iwama H."/>
            <person name="Gojobori T."/>
            <person name="Itoh T."/>
            <person name="Niimura Y."/>
            <person name="Fujii Y."/>
            <person name="Habara T."/>
            <person name="Sakai H."/>
            <person name="Sato Y."/>
            <person name="Wilson G."/>
            <person name="Kumar K."/>
            <person name="McCouch S."/>
            <person name="Juretic N."/>
            <person name="Hoen D."/>
            <person name="Wright S."/>
            <person name="Bruskiewich R."/>
            <person name="Bureau T."/>
            <person name="Miyao A."/>
            <person name="Hirochika H."/>
            <person name="Nishikawa T."/>
            <person name="Kadowaki K."/>
            <person name="Sugiura M."/>
            <person name="Burr B."/>
            <person name="Sasaki T."/>
        </authorList>
    </citation>
    <scope>NUCLEOTIDE SEQUENCE [LARGE SCALE GENOMIC DNA]</scope>
    <source>
        <strain evidence="3">cv. Nipponbare</strain>
    </source>
</reference>
<dbReference type="AlphaFoldDB" id="A0A0P0XEH7"/>
<feature type="non-terminal residue" evidence="2">
    <location>
        <position position="1"/>
    </location>
</feature>
<evidence type="ECO:0000313" key="2">
    <source>
        <dbReference type="EMBL" id="BAF23385.1"/>
    </source>
</evidence>
<dbReference type="Gramene" id="Os08t0293400-01">
    <property type="protein sequence ID" value="Os08t0293400-01"/>
    <property type="gene ID" value="Os08g0293400"/>
</dbReference>
<protein>
    <submittedName>
        <fullName evidence="2">Os08g0293400 protein</fullName>
    </submittedName>
</protein>
<dbReference type="EMBL" id="AP008214">
    <property type="protein sequence ID" value="BAF23385.1"/>
    <property type="molecule type" value="Genomic_DNA"/>
</dbReference>
<dbReference type="Proteomes" id="UP000000763">
    <property type="component" value="Chromosome 8"/>
</dbReference>
<feature type="compositionally biased region" description="Polar residues" evidence="1">
    <location>
        <begin position="1"/>
        <end position="12"/>
    </location>
</feature>
<sequence length="45" mass="4826">APAPSRQNQQQPHGFGREAAYSISADQPGRKEGANKDNISRSMGD</sequence>